<evidence type="ECO:0000256" key="1">
    <source>
        <dbReference type="SAM" id="MobiDB-lite"/>
    </source>
</evidence>
<dbReference type="Proteomes" id="UP001595190">
    <property type="component" value="Unassembled WGS sequence"/>
</dbReference>
<dbReference type="EMBL" id="JBHGPK010000051">
    <property type="protein sequence ID" value="MFC2254898.1"/>
    <property type="molecule type" value="Genomic_DNA"/>
</dbReference>
<feature type="region of interest" description="Disordered" evidence="1">
    <location>
        <begin position="189"/>
        <end position="236"/>
    </location>
</feature>
<proteinExistence type="predicted"/>
<organism evidence="2 3">
    <name type="scientific">Labrys neptuniae</name>
    <dbReference type="NCBI Taxonomy" id="376174"/>
    <lineage>
        <taxon>Bacteria</taxon>
        <taxon>Pseudomonadati</taxon>
        <taxon>Pseudomonadota</taxon>
        <taxon>Alphaproteobacteria</taxon>
        <taxon>Hyphomicrobiales</taxon>
        <taxon>Xanthobacteraceae</taxon>
        <taxon>Labrys</taxon>
    </lineage>
</organism>
<name>A0ABV6ZRT9_9HYPH</name>
<protein>
    <submittedName>
        <fullName evidence="2">Uncharacterized protein</fullName>
    </submittedName>
</protein>
<reference evidence="2 3" key="1">
    <citation type="submission" date="2024-09" db="EMBL/GenBank/DDBJ databases">
        <title>Description of Labrys sedimenti sp. nov., isolated from a diclofenac-degrading enrichment culture, and genome-based reclassification of Labrys portucalensis as a later heterotypic synonym of Labrys neptuniae.</title>
        <authorList>
            <person name="Tancsics A."/>
            <person name="Csepanyi A."/>
        </authorList>
    </citation>
    <scope>NUCLEOTIDE SEQUENCE [LARGE SCALE GENOMIC DNA]</scope>
    <source>
        <strain evidence="2 3">LMG 23412</strain>
    </source>
</reference>
<sequence length="412" mass="45847">MSANPMGPTYIPSRFIRYVLTDRNLKELDIVGRKDYILGWEDRKISGTAAFLGSDWLASEFVRALAQKKDKDGYDRYVLPSGFSINNGRYGNYPAGEKSAKERQWYAYMNKGQPLIEERSDIVQPRPDVISEQVYVNRTDPQDMRWESSVEFSIENEISWSLEGSVDLTFDDKASASFEQAIEVGKEVEAHASASTTQIAHNHKDDVGSESQVEGEVEQSETDEVKSTSTGTGEGEVSADLKLGIMGDVSGSITTGWTQTSTLSGTVGSRVVVRATQRRQIKRYNYTIPIVFDGYVALYYDEPVKIDSYSDPGRMAGRITSNDERKKVQALDPGGAKPSEEYEEYTQVVVASIQVLGLVRYGENYDLKGWAEVVSTLVGEHEAFDLESLSLAGRHSSVDGYEELLYKYGPAK</sequence>
<evidence type="ECO:0000313" key="2">
    <source>
        <dbReference type="EMBL" id="MFC2254898.1"/>
    </source>
</evidence>
<dbReference type="RefSeq" id="WP_394315497.1">
    <property type="nucleotide sequence ID" value="NZ_JBHGPK010000051.1"/>
</dbReference>
<evidence type="ECO:0000313" key="3">
    <source>
        <dbReference type="Proteomes" id="UP001595190"/>
    </source>
</evidence>
<comment type="caution">
    <text evidence="2">The sequence shown here is derived from an EMBL/GenBank/DDBJ whole genome shotgun (WGS) entry which is preliminary data.</text>
</comment>
<gene>
    <name evidence="2" type="ORF">ACETRX_35320</name>
</gene>
<accession>A0ABV6ZRT9</accession>
<feature type="compositionally biased region" description="Acidic residues" evidence="1">
    <location>
        <begin position="213"/>
        <end position="222"/>
    </location>
</feature>